<dbReference type="InterPro" id="IPR027417">
    <property type="entry name" value="P-loop_NTPase"/>
</dbReference>
<dbReference type="SUPFAM" id="SSF52540">
    <property type="entry name" value="P-loop containing nucleoside triphosphate hydrolases"/>
    <property type="match status" value="1"/>
</dbReference>
<feature type="region of interest" description="Disordered" evidence="5">
    <location>
        <begin position="213"/>
        <end position="250"/>
    </location>
</feature>
<keyword evidence="8" id="KW-1185">Reference proteome</keyword>
<dbReference type="InterPro" id="IPR050079">
    <property type="entry name" value="DEAD_box_RNA_helicase"/>
</dbReference>
<sequence>MLQVGFAEDVEIILERLPEKRQSMMFSAAMPSWIRSLIKKYLNDPLTIDMVGDSDQKMELQRILSWLILMVELQSSEMLKEENALFSLRKNGMLIAFHMAWQEPLNVKLYGDISQSQQRERTLAGFRDGHFNIPVAPVVINYELPNNTETFVHRTGRTGRAGKKGSAILIYSRDQSRALPSIAVVRGRSMFEGIGGRSDSSFGSCSDGGYGCTSGRPGNRYSSGGSDRSSQSSGRNSFGGGFGSNDGKRS</sequence>
<evidence type="ECO:0000256" key="4">
    <source>
        <dbReference type="ARBA" id="ARBA00022840"/>
    </source>
</evidence>
<evidence type="ECO:0000256" key="3">
    <source>
        <dbReference type="ARBA" id="ARBA00022806"/>
    </source>
</evidence>
<feature type="compositionally biased region" description="Low complexity" evidence="5">
    <location>
        <begin position="218"/>
        <end position="236"/>
    </location>
</feature>
<protein>
    <recommendedName>
        <fullName evidence="6">Helicase C-terminal domain-containing protein</fullName>
    </recommendedName>
</protein>
<evidence type="ECO:0000313" key="8">
    <source>
        <dbReference type="Proteomes" id="UP000824890"/>
    </source>
</evidence>
<accession>A0ABQ8ENG2</accession>
<dbReference type="Pfam" id="PF00271">
    <property type="entry name" value="Helicase_C"/>
    <property type="match status" value="1"/>
</dbReference>
<keyword evidence="4" id="KW-0067">ATP-binding</keyword>
<gene>
    <name evidence="7" type="ORF">HID58_002851</name>
</gene>
<keyword evidence="1" id="KW-0547">Nucleotide-binding</keyword>
<dbReference type="EMBL" id="JAGKQM010000001">
    <property type="protein sequence ID" value="KAH0943214.1"/>
    <property type="molecule type" value="Genomic_DNA"/>
</dbReference>
<feature type="domain" description="Helicase C-terminal" evidence="6">
    <location>
        <begin position="59"/>
        <end position="202"/>
    </location>
</feature>
<dbReference type="PANTHER" id="PTHR47959:SF23">
    <property type="entry name" value="HELICASE ATP-BINDING DOMAIN-CONTAINING PROTEIN"/>
    <property type="match status" value="1"/>
</dbReference>
<dbReference type="PROSITE" id="PS51194">
    <property type="entry name" value="HELICASE_CTER"/>
    <property type="match status" value="1"/>
</dbReference>
<dbReference type="Proteomes" id="UP000824890">
    <property type="component" value="Unassembled WGS sequence"/>
</dbReference>
<comment type="caution">
    <text evidence="7">The sequence shown here is derived from an EMBL/GenBank/DDBJ whole genome shotgun (WGS) entry which is preliminary data.</text>
</comment>
<proteinExistence type="predicted"/>
<keyword evidence="3" id="KW-0347">Helicase</keyword>
<reference evidence="7 8" key="1">
    <citation type="submission" date="2021-05" db="EMBL/GenBank/DDBJ databases">
        <title>Genome Assembly of Synthetic Allotetraploid Brassica napus Reveals Homoeologous Exchanges between Subgenomes.</title>
        <authorList>
            <person name="Davis J.T."/>
        </authorList>
    </citation>
    <scope>NUCLEOTIDE SEQUENCE [LARGE SCALE GENOMIC DNA]</scope>
    <source>
        <strain evidence="8">cv. Da-Ae</strain>
        <tissue evidence="7">Seedling</tissue>
    </source>
</reference>
<organism evidence="7 8">
    <name type="scientific">Brassica napus</name>
    <name type="common">Rape</name>
    <dbReference type="NCBI Taxonomy" id="3708"/>
    <lineage>
        <taxon>Eukaryota</taxon>
        <taxon>Viridiplantae</taxon>
        <taxon>Streptophyta</taxon>
        <taxon>Embryophyta</taxon>
        <taxon>Tracheophyta</taxon>
        <taxon>Spermatophyta</taxon>
        <taxon>Magnoliopsida</taxon>
        <taxon>eudicotyledons</taxon>
        <taxon>Gunneridae</taxon>
        <taxon>Pentapetalae</taxon>
        <taxon>rosids</taxon>
        <taxon>malvids</taxon>
        <taxon>Brassicales</taxon>
        <taxon>Brassicaceae</taxon>
        <taxon>Brassiceae</taxon>
        <taxon>Brassica</taxon>
    </lineage>
</organism>
<evidence type="ECO:0000256" key="2">
    <source>
        <dbReference type="ARBA" id="ARBA00022801"/>
    </source>
</evidence>
<evidence type="ECO:0000256" key="5">
    <source>
        <dbReference type="SAM" id="MobiDB-lite"/>
    </source>
</evidence>
<evidence type="ECO:0000313" key="7">
    <source>
        <dbReference type="EMBL" id="KAH0943214.1"/>
    </source>
</evidence>
<evidence type="ECO:0000259" key="6">
    <source>
        <dbReference type="PROSITE" id="PS51194"/>
    </source>
</evidence>
<keyword evidence="2" id="KW-0378">Hydrolase</keyword>
<dbReference type="PANTHER" id="PTHR47959">
    <property type="entry name" value="ATP-DEPENDENT RNA HELICASE RHLE-RELATED"/>
    <property type="match status" value="1"/>
</dbReference>
<evidence type="ECO:0000256" key="1">
    <source>
        <dbReference type="ARBA" id="ARBA00022741"/>
    </source>
</evidence>
<dbReference type="InterPro" id="IPR001650">
    <property type="entry name" value="Helicase_C-like"/>
</dbReference>
<dbReference type="SMART" id="SM00490">
    <property type="entry name" value="HELICc"/>
    <property type="match status" value="1"/>
</dbReference>
<dbReference type="Gene3D" id="3.40.50.300">
    <property type="entry name" value="P-loop containing nucleotide triphosphate hydrolases"/>
    <property type="match status" value="2"/>
</dbReference>
<name>A0ABQ8ENG2_BRANA</name>